<dbReference type="EMBL" id="GISG01257578">
    <property type="protein sequence ID" value="MBA4673085.1"/>
    <property type="molecule type" value="Transcribed_RNA"/>
</dbReference>
<name>A0A7C9EUC0_OPUST</name>
<accession>A0A7C9EUC0</accession>
<dbReference type="AlphaFoldDB" id="A0A7C9EUC0"/>
<organism evidence="1">
    <name type="scientific">Opuntia streptacantha</name>
    <name type="common">Prickly pear cactus</name>
    <name type="synonym">Opuntia cardona</name>
    <dbReference type="NCBI Taxonomy" id="393608"/>
    <lineage>
        <taxon>Eukaryota</taxon>
        <taxon>Viridiplantae</taxon>
        <taxon>Streptophyta</taxon>
        <taxon>Embryophyta</taxon>
        <taxon>Tracheophyta</taxon>
        <taxon>Spermatophyta</taxon>
        <taxon>Magnoliopsida</taxon>
        <taxon>eudicotyledons</taxon>
        <taxon>Gunneridae</taxon>
        <taxon>Pentapetalae</taxon>
        <taxon>Caryophyllales</taxon>
        <taxon>Cactineae</taxon>
        <taxon>Cactaceae</taxon>
        <taxon>Opuntioideae</taxon>
        <taxon>Opuntia</taxon>
    </lineage>
</organism>
<proteinExistence type="predicted"/>
<sequence>MQPKKAGHSPTKDPLQTCLGFFPRDPRAATEGDGVITGIWVERDCDVLCFLRDADGVGLDMSLIVCEVLRDWWPPACLHSLIRRMTSSLFTLTRSSLCSSSETLNSFLSSVIRPSLSQLMASD</sequence>
<evidence type="ECO:0000313" key="1">
    <source>
        <dbReference type="EMBL" id="MBA4673085.1"/>
    </source>
</evidence>
<reference evidence="1" key="2">
    <citation type="submission" date="2020-07" db="EMBL/GenBank/DDBJ databases">
        <authorList>
            <person name="Vera ALvarez R."/>
            <person name="Arias-Moreno D.M."/>
            <person name="Jimenez-Jacinto V."/>
            <person name="Jimenez-Bremont J.F."/>
            <person name="Swaminathan K."/>
            <person name="Moose S.P."/>
            <person name="Guerrero-Gonzalez M.L."/>
            <person name="Marino-Ramirez L."/>
            <person name="Landsman D."/>
            <person name="Rodriguez-Kessler M."/>
            <person name="Delgado-Sanchez P."/>
        </authorList>
    </citation>
    <scope>NUCLEOTIDE SEQUENCE</scope>
    <source>
        <tissue evidence="1">Cladode</tissue>
    </source>
</reference>
<reference evidence="1" key="1">
    <citation type="journal article" date="2013" name="J. Plant Res.">
        <title>Effect of fungi and light on seed germination of three Opuntia species from semiarid lands of central Mexico.</title>
        <authorList>
            <person name="Delgado-Sanchez P."/>
            <person name="Jimenez-Bremont J.F."/>
            <person name="Guerrero-Gonzalez Mde L."/>
            <person name="Flores J."/>
        </authorList>
    </citation>
    <scope>NUCLEOTIDE SEQUENCE</scope>
    <source>
        <tissue evidence="1">Cladode</tissue>
    </source>
</reference>
<protein>
    <submittedName>
        <fullName evidence="1">Uncharacterized protein</fullName>
    </submittedName>
</protein>